<dbReference type="InterPro" id="IPR012338">
    <property type="entry name" value="Beta-lactam/transpept-like"/>
</dbReference>
<gene>
    <name evidence="12" type="ORF">A3C17_02960</name>
</gene>
<feature type="domain" description="Peptidase S11 D-alanyl-D-alanine carboxypeptidase A N-terminal" evidence="11">
    <location>
        <begin position="64"/>
        <end position="288"/>
    </location>
</feature>
<dbReference type="InterPro" id="IPR001967">
    <property type="entry name" value="Peptidase_S11_N"/>
</dbReference>
<dbReference type="STRING" id="1802389.A3C17_02960"/>
<name>A0A1F7U0J9_9BACT</name>
<dbReference type="EMBL" id="MGDX01000006">
    <property type="protein sequence ID" value="OGL71752.1"/>
    <property type="molecule type" value="Genomic_DNA"/>
</dbReference>
<feature type="chain" id="PRO_5009532944" description="Peptidase S11 D-alanyl-D-alanine carboxypeptidase A N-terminal domain-containing protein" evidence="10">
    <location>
        <begin position="26"/>
        <end position="310"/>
    </location>
</feature>
<feature type="signal peptide" evidence="10">
    <location>
        <begin position="1"/>
        <end position="25"/>
    </location>
</feature>
<sequence>MTLASVINVFLVLALVPLFPGAVVAPNPTDTHVALVRAASGAFPSANLRGPRRVDTDALGVVTNAPSFVVRDVESGVTLLSGVPSEPRPMASITKLMTALVFLDDPTFNLERRGTVLREDVRDGGRWYIRFGDEVSFDQMLSVMLVGSGNNETLALVRELGLSEETFVARMNTIATELGMYDTVFVDPVGLGAGNLSTAYDVTQLLDAALANETIAERVRLPSYTFESRTGNTYVVEATDQLLDSYINRSPYAIHGGKTGFTDEAGACLTIRIERDGHSIDVTVLGAASIDGRFQDVKALTDWAFSVYEW</sequence>
<feature type="active site" description="Proton acceptor" evidence="7">
    <location>
        <position position="95"/>
    </location>
</feature>
<reference evidence="12 13" key="1">
    <citation type="journal article" date="2016" name="Nat. Commun.">
        <title>Thousands of microbial genomes shed light on interconnected biogeochemical processes in an aquifer system.</title>
        <authorList>
            <person name="Anantharaman K."/>
            <person name="Brown C.T."/>
            <person name="Hug L.A."/>
            <person name="Sharon I."/>
            <person name="Castelle C.J."/>
            <person name="Probst A.J."/>
            <person name="Thomas B.C."/>
            <person name="Singh A."/>
            <person name="Wilkins M.J."/>
            <person name="Karaoz U."/>
            <person name="Brodie E.L."/>
            <person name="Williams K.H."/>
            <person name="Hubbard S.S."/>
            <person name="Banfield J.F."/>
        </authorList>
    </citation>
    <scope>NUCLEOTIDE SEQUENCE [LARGE SCALE GENOMIC DNA]</scope>
</reference>
<dbReference type="PANTHER" id="PTHR21581">
    <property type="entry name" value="D-ALANYL-D-ALANINE CARBOXYPEPTIDASE"/>
    <property type="match status" value="1"/>
</dbReference>
<dbReference type="PANTHER" id="PTHR21581:SF6">
    <property type="entry name" value="TRAFFICKING PROTEIN PARTICLE COMPLEX SUBUNIT 12"/>
    <property type="match status" value="1"/>
</dbReference>
<evidence type="ECO:0000256" key="2">
    <source>
        <dbReference type="ARBA" id="ARBA00022729"/>
    </source>
</evidence>
<dbReference type="GO" id="GO:0008360">
    <property type="term" value="P:regulation of cell shape"/>
    <property type="evidence" value="ECO:0007669"/>
    <property type="project" value="UniProtKB-KW"/>
</dbReference>
<feature type="binding site" evidence="8">
    <location>
        <position position="258"/>
    </location>
    <ligand>
        <name>substrate</name>
    </ligand>
</feature>
<evidence type="ECO:0000313" key="13">
    <source>
        <dbReference type="Proteomes" id="UP000177097"/>
    </source>
</evidence>
<evidence type="ECO:0000256" key="4">
    <source>
        <dbReference type="ARBA" id="ARBA00022960"/>
    </source>
</evidence>
<keyword evidence="4" id="KW-0133">Cell shape</keyword>
<dbReference type="Pfam" id="PF00768">
    <property type="entry name" value="Peptidase_S11"/>
    <property type="match status" value="1"/>
</dbReference>
<organism evidence="12 13">
    <name type="scientific">Candidatus Uhrbacteria bacterium RIFCSPHIGHO2_02_FULL_53_13</name>
    <dbReference type="NCBI Taxonomy" id="1802389"/>
    <lineage>
        <taxon>Bacteria</taxon>
        <taxon>Candidatus Uhriibacteriota</taxon>
    </lineage>
</organism>
<dbReference type="SUPFAM" id="SSF56601">
    <property type="entry name" value="beta-lactamase/transpeptidase-like"/>
    <property type="match status" value="1"/>
</dbReference>
<feature type="active site" description="Acyl-ester intermediate" evidence="7">
    <location>
        <position position="92"/>
    </location>
</feature>
<evidence type="ECO:0000256" key="5">
    <source>
        <dbReference type="ARBA" id="ARBA00022984"/>
    </source>
</evidence>
<dbReference type="Proteomes" id="UP000177097">
    <property type="component" value="Unassembled WGS sequence"/>
</dbReference>
<dbReference type="PRINTS" id="PR00725">
    <property type="entry name" value="DADACBPTASE1"/>
</dbReference>
<keyword evidence="6" id="KW-0961">Cell wall biogenesis/degradation</keyword>
<dbReference type="InterPro" id="IPR018044">
    <property type="entry name" value="Peptidase_S11"/>
</dbReference>
<accession>A0A1F7U0J9</accession>
<evidence type="ECO:0000256" key="9">
    <source>
        <dbReference type="RuleBase" id="RU004016"/>
    </source>
</evidence>
<evidence type="ECO:0000256" key="1">
    <source>
        <dbReference type="ARBA" id="ARBA00007164"/>
    </source>
</evidence>
<evidence type="ECO:0000259" key="11">
    <source>
        <dbReference type="Pfam" id="PF00768"/>
    </source>
</evidence>
<dbReference type="AlphaFoldDB" id="A0A1F7U0J9"/>
<keyword evidence="5" id="KW-0573">Peptidoglycan synthesis</keyword>
<keyword evidence="2 10" id="KW-0732">Signal</keyword>
<dbReference type="GO" id="GO:0006508">
    <property type="term" value="P:proteolysis"/>
    <property type="evidence" value="ECO:0007669"/>
    <property type="project" value="InterPro"/>
</dbReference>
<comment type="similarity">
    <text evidence="1 9">Belongs to the peptidase S11 family.</text>
</comment>
<dbReference type="GO" id="GO:0071555">
    <property type="term" value="P:cell wall organization"/>
    <property type="evidence" value="ECO:0007669"/>
    <property type="project" value="UniProtKB-KW"/>
</dbReference>
<evidence type="ECO:0000256" key="8">
    <source>
        <dbReference type="PIRSR" id="PIRSR618044-2"/>
    </source>
</evidence>
<keyword evidence="3" id="KW-0378">Hydrolase</keyword>
<dbReference type="Gene3D" id="3.40.710.10">
    <property type="entry name" value="DD-peptidase/beta-lactamase superfamily"/>
    <property type="match status" value="1"/>
</dbReference>
<proteinExistence type="inferred from homology"/>
<comment type="caution">
    <text evidence="12">The sequence shown here is derived from an EMBL/GenBank/DDBJ whole genome shotgun (WGS) entry which is preliminary data.</text>
</comment>
<evidence type="ECO:0000313" key="12">
    <source>
        <dbReference type="EMBL" id="OGL71752.1"/>
    </source>
</evidence>
<dbReference type="GO" id="GO:0009252">
    <property type="term" value="P:peptidoglycan biosynthetic process"/>
    <property type="evidence" value="ECO:0007669"/>
    <property type="project" value="UniProtKB-KW"/>
</dbReference>
<evidence type="ECO:0000256" key="7">
    <source>
        <dbReference type="PIRSR" id="PIRSR618044-1"/>
    </source>
</evidence>
<protein>
    <recommendedName>
        <fullName evidence="11">Peptidase S11 D-alanyl-D-alanine carboxypeptidase A N-terminal domain-containing protein</fullName>
    </recommendedName>
</protein>
<dbReference type="GO" id="GO:0009002">
    <property type="term" value="F:serine-type D-Ala-D-Ala carboxypeptidase activity"/>
    <property type="evidence" value="ECO:0007669"/>
    <property type="project" value="InterPro"/>
</dbReference>
<evidence type="ECO:0000256" key="6">
    <source>
        <dbReference type="ARBA" id="ARBA00023316"/>
    </source>
</evidence>
<feature type="active site" evidence="7">
    <location>
        <position position="148"/>
    </location>
</feature>
<evidence type="ECO:0000256" key="10">
    <source>
        <dbReference type="SAM" id="SignalP"/>
    </source>
</evidence>
<evidence type="ECO:0000256" key="3">
    <source>
        <dbReference type="ARBA" id="ARBA00022801"/>
    </source>
</evidence>